<dbReference type="InterPro" id="IPR000073">
    <property type="entry name" value="AB_hydrolase_1"/>
</dbReference>
<dbReference type="Gene3D" id="3.40.50.1820">
    <property type="entry name" value="alpha/beta hydrolase"/>
    <property type="match status" value="1"/>
</dbReference>
<sequence length="232" mass="24226">MTTFLLVPGAGGHPVSWRLLAPVLTAHGHRPVVVDLPHDDERLGWDGLTDVALEALAAAGPDDGRPPVVVAHSMGAYVGGLVATRVPVRLLVLLNPMIPLPGESGDDWSAATGSAAARAAAGLGPFDPVGDFYHDVPADVAVQAAAADDRTPSARSFAEPWPAVAWPDVPTVVLQGRDDRLFPLAFQRAVARDRLGLDVEEMPGGHLVALSRPVELAERLEALADAAARPPT</sequence>
<dbReference type="AlphaFoldDB" id="A0A927G6S6"/>
<feature type="domain" description="AB hydrolase-1" evidence="1">
    <location>
        <begin position="4"/>
        <end position="218"/>
    </location>
</feature>
<name>A0A927G6S6_9MICO</name>
<evidence type="ECO:0000259" key="1">
    <source>
        <dbReference type="Pfam" id="PF12697"/>
    </source>
</evidence>
<comment type="caution">
    <text evidence="2">The sequence shown here is derived from an EMBL/GenBank/DDBJ whole genome shotgun (WGS) entry which is preliminary data.</text>
</comment>
<evidence type="ECO:0000313" key="2">
    <source>
        <dbReference type="EMBL" id="MBD8077472.1"/>
    </source>
</evidence>
<dbReference type="GO" id="GO:0016787">
    <property type="term" value="F:hydrolase activity"/>
    <property type="evidence" value="ECO:0007669"/>
    <property type="project" value="UniProtKB-KW"/>
</dbReference>
<accession>A0A927G6S6</accession>
<dbReference type="InterPro" id="IPR029058">
    <property type="entry name" value="AB_hydrolase_fold"/>
</dbReference>
<evidence type="ECO:0000313" key="3">
    <source>
        <dbReference type="Proteomes" id="UP000610846"/>
    </source>
</evidence>
<keyword evidence="3" id="KW-1185">Reference proteome</keyword>
<protein>
    <submittedName>
        <fullName evidence="2">Alpha/beta hydrolase</fullName>
    </submittedName>
</protein>
<dbReference type="Proteomes" id="UP000610846">
    <property type="component" value="Unassembled WGS sequence"/>
</dbReference>
<dbReference type="Pfam" id="PF12697">
    <property type="entry name" value="Abhydrolase_6"/>
    <property type="match status" value="1"/>
</dbReference>
<gene>
    <name evidence="2" type="ORF">IF651_00130</name>
</gene>
<dbReference type="InterPro" id="IPR052897">
    <property type="entry name" value="Sec-Metab_Biosynth_Hydrolase"/>
</dbReference>
<dbReference type="PANTHER" id="PTHR37017">
    <property type="entry name" value="AB HYDROLASE-1 DOMAIN-CONTAINING PROTEIN-RELATED"/>
    <property type="match status" value="1"/>
</dbReference>
<reference evidence="2" key="1">
    <citation type="journal article" date="2018" name="Curr. Microbiol.">
        <title>Cellulosimicrobium arenosum sp. nov., Isolated from Marine Sediment Sand.</title>
        <authorList>
            <person name="Oh M."/>
            <person name="Kim J.H."/>
            <person name="Yoon J.H."/>
            <person name="Schumann P."/>
            <person name="Kim W."/>
        </authorList>
    </citation>
    <scope>NUCLEOTIDE SEQUENCE</scope>
    <source>
        <strain evidence="2">KCTC 49039</strain>
    </source>
</reference>
<proteinExistence type="predicted"/>
<dbReference type="RefSeq" id="WP_191827071.1">
    <property type="nucleotide sequence ID" value="NZ_JACYHB010000001.1"/>
</dbReference>
<dbReference type="SUPFAM" id="SSF53474">
    <property type="entry name" value="alpha/beta-Hydrolases"/>
    <property type="match status" value="1"/>
</dbReference>
<organism evidence="2 3">
    <name type="scientific">Cellulosimicrobium arenosum</name>
    <dbReference type="NCBI Taxonomy" id="2708133"/>
    <lineage>
        <taxon>Bacteria</taxon>
        <taxon>Bacillati</taxon>
        <taxon>Actinomycetota</taxon>
        <taxon>Actinomycetes</taxon>
        <taxon>Micrococcales</taxon>
        <taxon>Promicromonosporaceae</taxon>
        <taxon>Cellulosimicrobium</taxon>
    </lineage>
</organism>
<dbReference type="EMBL" id="JACYHB010000001">
    <property type="protein sequence ID" value="MBD8077472.1"/>
    <property type="molecule type" value="Genomic_DNA"/>
</dbReference>
<dbReference type="PANTHER" id="PTHR37017:SF11">
    <property type="entry name" value="ESTERASE_LIPASE_THIOESTERASE DOMAIN-CONTAINING PROTEIN"/>
    <property type="match status" value="1"/>
</dbReference>
<reference evidence="2" key="2">
    <citation type="submission" date="2020-09" db="EMBL/GenBank/DDBJ databases">
        <authorList>
            <person name="Yu Y."/>
        </authorList>
    </citation>
    <scope>NUCLEOTIDE SEQUENCE</scope>
    <source>
        <strain evidence="2">KCTC 49039</strain>
    </source>
</reference>
<keyword evidence="2" id="KW-0378">Hydrolase</keyword>